<proteinExistence type="predicted"/>
<keyword evidence="3" id="KW-1185">Reference proteome</keyword>
<protein>
    <submittedName>
        <fullName evidence="2">GAF domain-containing protein</fullName>
    </submittedName>
</protein>
<dbReference type="EMBL" id="WRPP01000007">
    <property type="protein sequence ID" value="MVU81762.1"/>
    <property type="molecule type" value="Genomic_DNA"/>
</dbReference>
<dbReference type="InterPro" id="IPR029016">
    <property type="entry name" value="GAF-like_dom_sf"/>
</dbReference>
<reference evidence="2 3" key="1">
    <citation type="submission" date="2019-12" db="EMBL/GenBank/DDBJ databases">
        <title>Nocardia sp. nov. ET3-3 isolated from soil.</title>
        <authorList>
            <person name="Kanchanasin P."/>
            <person name="Tanasupawat S."/>
            <person name="Yuki M."/>
            <person name="Kudo T."/>
        </authorList>
    </citation>
    <scope>NUCLEOTIDE SEQUENCE [LARGE SCALE GENOMIC DNA]</scope>
    <source>
        <strain evidence="2 3">ET3-3</strain>
    </source>
</reference>
<comment type="caution">
    <text evidence="2">The sequence shown here is derived from an EMBL/GenBank/DDBJ whole genome shotgun (WGS) entry which is preliminary data.</text>
</comment>
<dbReference type="SUPFAM" id="SSF55781">
    <property type="entry name" value="GAF domain-like"/>
    <property type="match status" value="1"/>
</dbReference>
<dbReference type="RefSeq" id="WP_328602507.1">
    <property type="nucleotide sequence ID" value="NZ_WRPP01000007.1"/>
</dbReference>
<dbReference type="Pfam" id="PF01590">
    <property type="entry name" value="GAF"/>
    <property type="match status" value="1"/>
</dbReference>
<dbReference type="InterPro" id="IPR003018">
    <property type="entry name" value="GAF"/>
</dbReference>
<dbReference type="Proteomes" id="UP000466794">
    <property type="component" value="Unassembled WGS sequence"/>
</dbReference>
<dbReference type="AlphaFoldDB" id="A0A7K1V5K1"/>
<name>A0A7K1V5K1_9NOCA</name>
<feature type="domain" description="GAF" evidence="1">
    <location>
        <begin position="77"/>
        <end position="211"/>
    </location>
</feature>
<evidence type="ECO:0000313" key="3">
    <source>
        <dbReference type="Proteomes" id="UP000466794"/>
    </source>
</evidence>
<accession>A0A7K1V5K1</accession>
<gene>
    <name evidence="2" type="ORF">GPX89_31565</name>
</gene>
<evidence type="ECO:0000313" key="2">
    <source>
        <dbReference type="EMBL" id="MVU81762.1"/>
    </source>
</evidence>
<organism evidence="2 3">
    <name type="scientific">Nocardia terrae</name>
    <dbReference type="NCBI Taxonomy" id="2675851"/>
    <lineage>
        <taxon>Bacteria</taxon>
        <taxon>Bacillati</taxon>
        <taxon>Actinomycetota</taxon>
        <taxon>Actinomycetes</taxon>
        <taxon>Mycobacteriales</taxon>
        <taxon>Nocardiaceae</taxon>
        <taxon>Nocardia</taxon>
    </lineage>
</organism>
<evidence type="ECO:0000259" key="1">
    <source>
        <dbReference type="Pfam" id="PF01590"/>
    </source>
</evidence>
<dbReference type="Gene3D" id="3.30.450.40">
    <property type="match status" value="1"/>
</dbReference>
<sequence length="424" mass="45750">MGDFSAIRPGTDLPTYARELIRMHDAVLSGSQTPLRPRPMVARSWSRMREAGLTADLVNSRMLLSIEEIERRRRSPLAAVFEEIVQVLRSITEDPQLIVVLTDAEGVVLWRSGSTRVKLQADAVGFREGAVWTEATVGTNGIGTALAEAAPVQLFSGEHYEQSQHGWYCTAAPIHDPRTGELLGVIDLSGPALTLHPAITALVTTVARLAESKLQSLHRDQLERLRTAAGPAIASSTGPVLLVDEHGWVAHASGVAPTRRIAAPRGERALHVPGVGLCVPERFGDGWLVRQRADSSCIRLELELSGVPTVIVTGPESGWRTGLSARHAEILLLLHRAGRAGMSVTELSEALYGDADHAVTVRAEVSRLRRVLGSLIDNRPYRILDTVELTVTLGAERFADCEFVRSAASPAVRALAGTDSRVTG</sequence>